<reference evidence="6 7" key="1">
    <citation type="submission" date="2019-03" db="EMBL/GenBank/DDBJ databases">
        <title>Genomic Encyclopedia of Type Strains, Phase IV (KMG-IV): sequencing the most valuable type-strain genomes for metagenomic binning, comparative biology and taxonomic classification.</title>
        <authorList>
            <person name="Goeker M."/>
        </authorList>
    </citation>
    <scope>NUCLEOTIDE SEQUENCE [LARGE SCALE GENOMIC DNA]</scope>
    <source>
        <strain evidence="6 7">DSM 28404</strain>
    </source>
</reference>
<organism evidence="6 7">
    <name type="scientific">Cricetibacter osteomyelitidis</name>
    <dbReference type="NCBI Taxonomy" id="1521931"/>
    <lineage>
        <taxon>Bacteria</taxon>
        <taxon>Pseudomonadati</taxon>
        <taxon>Pseudomonadota</taxon>
        <taxon>Gammaproteobacteria</taxon>
        <taxon>Pasteurellales</taxon>
        <taxon>Pasteurellaceae</taxon>
        <taxon>Cricetibacter</taxon>
    </lineage>
</organism>
<sequence length="250" mass="28051">MIILQLNQVAVGYGKTPVAENLNIKFQANEIVCLLGANGCGKTTLLKTILGVLMPLKGKILINQIPQIQWTKQALAQFIGYVPQAHHSTFGFSVEEMVLMGRNAYVDWYSSPTEKDKAIVLQCLQQLNIEHLYHRTYSQLSGGERQLVLIARALAQQPKLLIMDEPTSNLDFGNQIRVLEQIKQLKQQGLSILLTTHQPNHALCIADRAVLLHQGKIMSDGICTEVLNLENLSQIYQLDKNILANWRVTE</sequence>
<dbReference type="FunFam" id="3.40.50.300:FF:000134">
    <property type="entry name" value="Iron-enterobactin ABC transporter ATP-binding protein"/>
    <property type="match status" value="1"/>
</dbReference>
<dbReference type="InterPro" id="IPR017871">
    <property type="entry name" value="ABC_transporter-like_CS"/>
</dbReference>
<dbReference type="InterPro" id="IPR003593">
    <property type="entry name" value="AAA+_ATPase"/>
</dbReference>
<dbReference type="InterPro" id="IPR050153">
    <property type="entry name" value="Metal_Ion_Import_ABC"/>
</dbReference>
<dbReference type="Proteomes" id="UP000295763">
    <property type="component" value="Unassembled WGS sequence"/>
</dbReference>
<dbReference type="PANTHER" id="PTHR42734:SF6">
    <property type="entry name" value="MOLYBDATE IMPORT ATP-BINDING PROTEIN MOLC"/>
    <property type="match status" value="1"/>
</dbReference>
<dbReference type="PROSITE" id="PS50893">
    <property type="entry name" value="ABC_TRANSPORTER_2"/>
    <property type="match status" value="1"/>
</dbReference>
<evidence type="ECO:0000256" key="1">
    <source>
        <dbReference type="ARBA" id="ARBA00005417"/>
    </source>
</evidence>
<dbReference type="RefSeq" id="WP_131976364.1">
    <property type="nucleotide sequence ID" value="NZ_SLYB01000009.1"/>
</dbReference>
<feature type="domain" description="ABC transporter" evidence="5">
    <location>
        <begin position="4"/>
        <end position="239"/>
    </location>
</feature>
<dbReference type="SUPFAM" id="SSF52540">
    <property type="entry name" value="P-loop containing nucleoside triphosphate hydrolases"/>
    <property type="match status" value="1"/>
</dbReference>
<accession>A0A4R2TKI3</accession>
<dbReference type="GO" id="GO:0016887">
    <property type="term" value="F:ATP hydrolysis activity"/>
    <property type="evidence" value="ECO:0007669"/>
    <property type="project" value="InterPro"/>
</dbReference>
<evidence type="ECO:0000313" key="7">
    <source>
        <dbReference type="Proteomes" id="UP000295763"/>
    </source>
</evidence>
<proteinExistence type="inferred from homology"/>
<dbReference type="InterPro" id="IPR027417">
    <property type="entry name" value="P-loop_NTPase"/>
</dbReference>
<keyword evidence="7" id="KW-1185">Reference proteome</keyword>
<dbReference type="InterPro" id="IPR003439">
    <property type="entry name" value="ABC_transporter-like_ATP-bd"/>
</dbReference>
<evidence type="ECO:0000259" key="5">
    <source>
        <dbReference type="PROSITE" id="PS50893"/>
    </source>
</evidence>
<keyword evidence="4 6" id="KW-0067">ATP-binding</keyword>
<gene>
    <name evidence="6" type="ORF">EDC44_10966</name>
</gene>
<comment type="caution">
    <text evidence="6">The sequence shown here is derived from an EMBL/GenBank/DDBJ whole genome shotgun (WGS) entry which is preliminary data.</text>
</comment>
<dbReference type="Gene3D" id="3.40.50.300">
    <property type="entry name" value="P-loop containing nucleotide triphosphate hydrolases"/>
    <property type="match status" value="1"/>
</dbReference>
<dbReference type="GO" id="GO:0005524">
    <property type="term" value="F:ATP binding"/>
    <property type="evidence" value="ECO:0007669"/>
    <property type="project" value="UniProtKB-KW"/>
</dbReference>
<evidence type="ECO:0000256" key="4">
    <source>
        <dbReference type="ARBA" id="ARBA00022840"/>
    </source>
</evidence>
<dbReference type="PROSITE" id="PS00211">
    <property type="entry name" value="ABC_TRANSPORTER_1"/>
    <property type="match status" value="1"/>
</dbReference>
<evidence type="ECO:0000313" key="6">
    <source>
        <dbReference type="EMBL" id="TCP95372.1"/>
    </source>
</evidence>
<keyword evidence="2" id="KW-0813">Transport</keyword>
<comment type="similarity">
    <text evidence="1">Belongs to the ABC transporter superfamily.</text>
</comment>
<dbReference type="AlphaFoldDB" id="A0A4R2TKI3"/>
<dbReference type="CDD" id="cd03214">
    <property type="entry name" value="ABC_Iron-Siderophores_B12_Hemin"/>
    <property type="match status" value="1"/>
</dbReference>
<protein>
    <submittedName>
        <fullName evidence="6">Iron complex transport system ATP-binding protein</fullName>
    </submittedName>
</protein>
<evidence type="ECO:0000256" key="2">
    <source>
        <dbReference type="ARBA" id="ARBA00022448"/>
    </source>
</evidence>
<dbReference type="Pfam" id="PF00005">
    <property type="entry name" value="ABC_tran"/>
    <property type="match status" value="1"/>
</dbReference>
<name>A0A4R2TKI3_9PAST</name>
<dbReference type="OrthoDB" id="5292475at2"/>
<evidence type="ECO:0000256" key="3">
    <source>
        <dbReference type="ARBA" id="ARBA00022741"/>
    </source>
</evidence>
<dbReference type="SMART" id="SM00382">
    <property type="entry name" value="AAA"/>
    <property type="match status" value="1"/>
</dbReference>
<dbReference type="EMBL" id="SLYB01000009">
    <property type="protein sequence ID" value="TCP95372.1"/>
    <property type="molecule type" value="Genomic_DNA"/>
</dbReference>
<keyword evidence="3" id="KW-0547">Nucleotide-binding</keyword>
<dbReference type="PANTHER" id="PTHR42734">
    <property type="entry name" value="METAL TRANSPORT SYSTEM ATP-BINDING PROTEIN TM_0124-RELATED"/>
    <property type="match status" value="1"/>
</dbReference>